<dbReference type="Proteomes" id="UP000715965">
    <property type="component" value="Unassembled WGS sequence"/>
</dbReference>
<reference evidence="12 13" key="1">
    <citation type="submission" date="2020-10" db="EMBL/GenBank/DDBJ databases">
        <title>Draft genome of Ramlibacter aquaticus LMG 30558.</title>
        <authorList>
            <person name="Props R."/>
        </authorList>
    </citation>
    <scope>NUCLEOTIDE SEQUENCE [LARGE SCALE GENOMIC DNA]</scope>
    <source>
        <strain evidence="12 13">LMG 30558</strain>
    </source>
</reference>
<dbReference type="InterPro" id="IPR004536">
    <property type="entry name" value="SPS/SelD"/>
</dbReference>
<dbReference type="EMBL" id="JADDOJ010000019">
    <property type="protein sequence ID" value="MBE7940297.1"/>
    <property type="molecule type" value="Genomic_DNA"/>
</dbReference>
<dbReference type="PANTHER" id="PTHR10256">
    <property type="entry name" value="SELENIDE, WATER DIKINASE"/>
    <property type="match status" value="1"/>
</dbReference>
<feature type="binding site" description="in other chain" evidence="9">
    <location>
        <position position="73"/>
    </location>
    <ligand>
        <name>ATP</name>
        <dbReference type="ChEBI" id="CHEBI:30616"/>
        <note>ligand shared between dimeric partners</note>
    </ligand>
</feature>
<evidence type="ECO:0000313" key="13">
    <source>
        <dbReference type="Proteomes" id="UP000715965"/>
    </source>
</evidence>
<dbReference type="PIRSF" id="PIRSF036407">
    <property type="entry name" value="Selenphspht_syn"/>
    <property type="match status" value="1"/>
</dbReference>
<feature type="binding site" evidence="9">
    <location>
        <begin position="144"/>
        <end position="146"/>
    </location>
    <ligand>
        <name>ATP</name>
        <dbReference type="ChEBI" id="CHEBI:30616"/>
        <note>ligand shared between dimeric partners</note>
    </ligand>
</feature>
<comment type="cofactor">
    <cofactor evidence="9">
        <name>Mg(2+)</name>
        <dbReference type="ChEBI" id="CHEBI:18420"/>
    </cofactor>
    <text evidence="9">Binds 1 Mg(2+) ion per monomer.</text>
</comment>
<keyword evidence="8 9" id="KW-0711">Selenium</keyword>
<feature type="binding site" description="in other chain" evidence="9">
    <location>
        <position position="25"/>
    </location>
    <ligand>
        <name>ATP</name>
        <dbReference type="ChEBI" id="CHEBI:30616"/>
        <note>ligand shared between dimeric partners</note>
    </ligand>
</feature>
<feature type="binding site" evidence="9">
    <location>
        <position position="96"/>
    </location>
    <ligand>
        <name>Mg(2+)</name>
        <dbReference type="ChEBI" id="CHEBI:18420"/>
    </ligand>
</feature>
<keyword evidence="4 9" id="KW-0547">Nucleotide-binding</keyword>
<accession>A0ABR9SE23</accession>
<sequence>MNAPLNAPAEPRLTSLSHGGGCGCKIAPGVLSEILRGTARMPIPPELLVGIETADDAAVYKLNDEQALIATTDFFMPIVDDPFDFGRIAATNAISDVYAMGGRPIMALALVGMPISVLSTATIGRILEGGESVCRAAGIPIAGGHTIDSVEPIYGLVALGLVHPDRVKRNAEARPGDVLVLGKPLGVGVYSAALKQEQLGSEGYAAMIASTTKLNTPGPDLAALPGVHALTDVTGFGLAGHALELARGAGLEVRIDWSRVPLLPNVRELAARGFLTGASGRNWAGFGASVELPQGFAELDRALLADPQTSGGLLVTCDPSSVDEVLAVFRRHGFADAAVVGECVAGTPGRLSVR</sequence>
<comment type="similarity">
    <text evidence="1 9">Belongs to the selenophosphate synthase 1 family. Class I subfamily.</text>
</comment>
<comment type="caution">
    <text evidence="12">The sequence shown here is derived from an EMBL/GenBank/DDBJ whole genome shotgun (WGS) entry which is preliminary data.</text>
</comment>
<evidence type="ECO:0000256" key="8">
    <source>
        <dbReference type="ARBA" id="ARBA00023266"/>
    </source>
</evidence>
<dbReference type="Gene3D" id="3.90.650.10">
    <property type="entry name" value="PurM-like C-terminal domain"/>
    <property type="match status" value="1"/>
</dbReference>
<dbReference type="InterPro" id="IPR036921">
    <property type="entry name" value="PurM-like_N_sf"/>
</dbReference>
<dbReference type="SUPFAM" id="SSF55326">
    <property type="entry name" value="PurM N-terminal domain-like"/>
    <property type="match status" value="1"/>
</dbReference>
<dbReference type="Gene3D" id="3.30.1330.10">
    <property type="entry name" value="PurM-like, N-terminal domain"/>
    <property type="match status" value="1"/>
</dbReference>
<feature type="domain" description="PurM-like N-terminal" evidence="10">
    <location>
        <begin position="55"/>
        <end position="162"/>
    </location>
</feature>
<dbReference type="GO" id="GO:0004756">
    <property type="term" value="F:selenide, water dikinase activity"/>
    <property type="evidence" value="ECO:0007669"/>
    <property type="project" value="UniProtKB-EC"/>
</dbReference>
<evidence type="ECO:0000313" key="12">
    <source>
        <dbReference type="EMBL" id="MBE7940297.1"/>
    </source>
</evidence>
<dbReference type="CDD" id="cd02195">
    <property type="entry name" value="SelD"/>
    <property type="match status" value="1"/>
</dbReference>
<feature type="binding site" evidence="9">
    <location>
        <position position="56"/>
    </location>
    <ligand>
        <name>Mg(2+)</name>
        <dbReference type="ChEBI" id="CHEBI:18420"/>
    </ligand>
</feature>
<keyword evidence="5 9" id="KW-0418">Kinase</keyword>
<proteinExistence type="inferred from homology"/>
<comment type="function">
    <text evidence="9">Synthesizes selenophosphate from selenide and ATP.</text>
</comment>
<dbReference type="EC" id="2.7.9.3" evidence="9"/>
<dbReference type="NCBIfam" id="TIGR00476">
    <property type="entry name" value="selD"/>
    <property type="match status" value="1"/>
</dbReference>
<gene>
    <name evidence="9 12" type="primary">selD</name>
    <name evidence="12" type="ORF">IM725_06910</name>
</gene>
<keyword evidence="3 9" id="KW-0479">Metal-binding</keyword>
<evidence type="ECO:0000256" key="2">
    <source>
        <dbReference type="ARBA" id="ARBA00022679"/>
    </source>
</evidence>
<evidence type="ECO:0000256" key="5">
    <source>
        <dbReference type="ARBA" id="ARBA00022777"/>
    </source>
</evidence>
<dbReference type="InterPro" id="IPR016188">
    <property type="entry name" value="PurM-like_N"/>
</dbReference>
<comment type="subunit">
    <text evidence="9">Homodimer.</text>
</comment>
<dbReference type="SUPFAM" id="SSF56042">
    <property type="entry name" value="PurM C-terminal domain-like"/>
    <property type="match status" value="1"/>
</dbReference>
<dbReference type="Pfam" id="PF02769">
    <property type="entry name" value="AIRS_C"/>
    <property type="match status" value="1"/>
</dbReference>
<feature type="site" description="Important for catalytic activity" evidence="9">
    <location>
        <position position="25"/>
    </location>
</feature>
<evidence type="ECO:0000256" key="4">
    <source>
        <dbReference type="ARBA" id="ARBA00022741"/>
    </source>
</evidence>
<keyword evidence="7 9" id="KW-0460">Magnesium</keyword>
<dbReference type="HAMAP" id="MF_00625">
    <property type="entry name" value="SelD"/>
    <property type="match status" value="1"/>
</dbReference>
<dbReference type="InterPro" id="IPR023061">
    <property type="entry name" value="SelD_I"/>
</dbReference>
<feature type="binding site" description="in other chain" evidence="9">
    <location>
        <position position="96"/>
    </location>
    <ligand>
        <name>ATP</name>
        <dbReference type="ChEBI" id="CHEBI:30616"/>
        <note>ligand shared between dimeric partners</note>
    </ligand>
</feature>
<evidence type="ECO:0000256" key="7">
    <source>
        <dbReference type="ARBA" id="ARBA00022842"/>
    </source>
</evidence>
<feature type="domain" description="PurM-like C-terminal" evidence="11">
    <location>
        <begin position="174"/>
        <end position="351"/>
    </location>
</feature>
<dbReference type="InterPro" id="IPR010918">
    <property type="entry name" value="PurM-like_C_dom"/>
</dbReference>
<evidence type="ECO:0000256" key="3">
    <source>
        <dbReference type="ARBA" id="ARBA00022723"/>
    </source>
</evidence>
<protein>
    <recommendedName>
        <fullName evidence="9">Selenide, water dikinase</fullName>
        <ecNumber evidence="9">2.7.9.3</ecNumber>
    </recommendedName>
    <alternativeName>
        <fullName evidence="9">Selenium donor protein</fullName>
    </alternativeName>
    <alternativeName>
        <fullName evidence="9">Selenophosphate synthase</fullName>
    </alternativeName>
</protein>
<dbReference type="Pfam" id="PF00586">
    <property type="entry name" value="AIRS"/>
    <property type="match status" value="1"/>
</dbReference>
<feature type="active site" evidence="9">
    <location>
        <position position="22"/>
    </location>
</feature>
<evidence type="ECO:0000259" key="11">
    <source>
        <dbReference type="Pfam" id="PF02769"/>
    </source>
</evidence>
<dbReference type="PANTHER" id="PTHR10256:SF0">
    <property type="entry name" value="INACTIVE SELENIDE, WATER DIKINASE-LIKE PROTEIN-RELATED"/>
    <property type="match status" value="1"/>
</dbReference>
<comment type="catalytic activity">
    <reaction evidence="9">
        <text>hydrogenselenide + ATP + H2O = selenophosphate + AMP + phosphate + 2 H(+)</text>
        <dbReference type="Rhea" id="RHEA:18737"/>
        <dbReference type="ChEBI" id="CHEBI:15377"/>
        <dbReference type="ChEBI" id="CHEBI:15378"/>
        <dbReference type="ChEBI" id="CHEBI:16144"/>
        <dbReference type="ChEBI" id="CHEBI:29317"/>
        <dbReference type="ChEBI" id="CHEBI:30616"/>
        <dbReference type="ChEBI" id="CHEBI:43474"/>
        <dbReference type="ChEBI" id="CHEBI:456215"/>
        <dbReference type="EC" id="2.7.9.3"/>
    </reaction>
</comment>
<keyword evidence="6 9" id="KW-0067">ATP-binding</keyword>
<dbReference type="InterPro" id="IPR036676">
    <property type="entry name" value="PurM-like_C_sf"/>
</dbReference>
<evidence type="ECO:0000256" key="6">
    <source>
        <dbReference type="ARBA" id="ARBA00022840"/>
    </source>
</evidence>
<organism evidence="12 13">
    <name type="scientific">Ramlibacter aquaticus</name>
    <dbReference type="NCBI Taxonomy" id="2780094"/>
    <lineage>
        <taxon>Bacteria</taxon>
        <taxon>Pseudomonadati</taxon>
        <taxon>Pseudomonadota</taxon>
        <taxon>Betaproteobacteria</taxon>
        <taxon>Burkholderiales</taxon>
        <taxon>Comamonadaceae</taxon>
        <taxon>Ramlibacter</taxon>
    </lineage>
</organism>
<dbReference type="RefSeq" id="WP_193779840.1">
    <property type="nucleotide sequence ID" value="NZ_JADDOJ010000019.1"/>
</dbReference>
<evidence type="ECO:0000256" key="1">
    <source>
        <dbReference type="ARBA" id="ARBA00008026"/>
    </source>
</evidence>
<keyword evidence="2 9" id="KW-0808">Transferase</keyword>
<dbReference type="NCBIfam" id="NF002098">
    <property type="entry name" value="PRK00943.1"/>
    <property type="match status" value="1"/>
</dbReference>
<name>A0ABR9SE23_9BURK</name>
<evidence type="ECO:0000256" key="9">
    <source>
        <dbReference type="HAMAP-Rule" id="MF_00625"/>
    </source>
</evidence>
<evidence type="ECO:0000259" key="10">
    <source>
        <dbReference type="Pfam" id="PF00586"/>
    </source>
</evidence>
<feature type="binding site" evidence="9">
    <location>
        <position position="232"/>
    </location>
    <ligand>
        <name>Mg(2+)</name>
        <dbReference type="ChEBI" id="CHEBI:18420"/>
    </ligand>
</feature>
<keyword evidence="13" id="KW-1185">Reference proteome</keyword>
<feature type="binding site" description="in other chain" evidence="9">
    <location>
        <begin position="53"/>
        <end position="55"/>
    </location>
    <ligand>
        <name>ATP</name>
        <dbReference type="ChEBI" id="CHEBI:30616"/>
        <note>ligand shared between dimeric partners</note>
    </ligand>
</feature>